<dbReference type="Gene3D" id="3.90.1150.180">
    <property type="match status" value="1"/>
</dbReference>
<comment type="pathway">
    <text evidence="8">Aminoacyl-tRNA biosynthesis; selenocysteinyl-tRNA(Sec) biosynthesis; selenocysteinyl-tRNA(Sec) from L-seryl-tRNA(Sec) (bacterial route): step 1/1.</text>
</comment>
<dbReference type="EC" id="2.9.1.1" evidence="8"/>
<proteinExistence type="inferred from homology"/>
<evidence type="ECO:0000256" key="10">
    <source>
        <dbReference type="SAM" id="MobiDB-lite"/>
    </source>
</evidence>
<dbReference type="HAMAP" id="MF_00423">
    <property type="entry name" value="SelA"/>
    <property type="match status" value="1"/>
</dbReference>
<dbReference type="GO" id="GO:0001514">
    <property type="term" value="P:selenocysteine incorporation"/>
    <property type="evidence" value="ECO:0007669"/>
    <property type="project" value="UniProtKB-UniRule"/>
</dbReference>
<dbReference type="UniPathway" id="UPA00906">
    <property type="reaction ID" value="UER00896"/>
</dbReference>
<evidence type="ECO:0000256" key="8">
    <source>
        <dbReference type="HAMAP-Rule" id="MF_00423"/>
    </source>
</evidence>
<feature type="region of interest" description="Disordered" evidence="10">
    <location>
        <begin position="1"/>
        <end position="94"/>
    </location>
</feature>
<dbReference type="NCBIfam" id="TIGR00474">
    <property type="entry name" value="selA"/>
    <property type="match status" value="1"/>
</dbReference>
<comment type="caution">
    <text evidence="11">The sequence shown here is derived from an EMBL/GenBank/DDBJ whole genome shotgun (WGS) entry which is preliminary data.</text>
</comment>
<comment type="catalytic activity">
    <reaction evidence="8">
        <text>L-seryl-tRNA(Sec) + selenophosphate + H(+) = L-selenocysteinyl-tRNA(Sec) + phosphate</text>
        <dbReference type="Rhea" id="RHEA:22728"/>
        <dbReference type="Rhea" id="RHEA-COMP:9742"/>
        <dbReference type="Rhea" id="RHEA-COMP:9743"/>
        <dbReference type="ChEBI" id="CHEBI:15378"/>
        <dbReference type="ChEBI" id="CHEBI:16144"/>
        <dbReference type="ChEBI" id="CHEBI:43474"/>
        <dbReference type="ChEBI" id="CHEBI:78533"/>
        <dbReference type="ChEBI" id="CHEBI:78573"/>
        <dbReference type="EC" id="2.9.1.1"/>
    </reaction>
</comment>
<comment type="function">
    <text evidence="8">Converts seryl-tRNA(Sec) to selenocysteinyl-tRNA(Sec) required for selenoprotein biosynthesis.</text>
</comment>
<evidence type="ECO:0000256" key="7">
    <source>
        <dbReference type="ARBA" id="ARBA00044507"/>
    </source>
</evidence>
<comment type="similarity">
    <text evidence="7 8">Belongs to the SelA family.</text>
</comment>
<dbReference type="EMBL" id="VBAN01000055">
    <property type="protein sequence ID" value="TMI84579.1"/>
    <property type="molecule type" value="Genomic_DNA"/>
</dbReference>
<evidence type="ECO:0000313" key="12">
    <source>
        <dbReference type="Proteomes" id="UP000318093"/>
    </source>
</evidence>
<dbReference type="InterPro" id="IPR004534">
    <property type="entry name" value="SelA_trans"/>
</dbReference>
<dbReference type="Gene3D" id="3.40.640.10">
    <property type="entry name" value="Type I PLP-dependent aspartate aminotransferase-like (Major domain)"/>
    <property type="match status" value="1"/>
</dbReference>
<gene>
    <name evidence="8" type="primary">selA</name>
    <name evidence="11" type="ORF">E6H03_01780</name>
</gene>
<comment type="cofactor">
    <cofactor evidence="1 8 9">
        <name>pyridoxal 5'-phosphate</name>
        <dbReference type="ChEBI" id="CHEBI:597326"/>
    </cofactor>
</comment>
<dbReference type="InterPro" id="IPR015424">
    <property type="entry name" value="PyrdxlP-dep_Trfase"/>
</dbReference>
<evidence type="ECO:0000256" key="1">
    <source>
        <dbReference type="ARBA" id="ARBA00001933"/>
    </source>
</evidence>
<reference evidence="11 12" key="1">
    <citation type="journal article" date="2019" name="Nat. Microbiol.">
        <title>Mediterranean grassland soil C-N compound turnover is dependent on rainfall and depth, and is mediated by genomically divergent microorganisms.</title>
        <authorList>
            <person name="Diamond S."/>
            <person name="Andeer P.F."/>
            <person name="Li Z."/>
            <person name="Crits-Christoph A."/>
            <person name="Burstein D."/>
            <person name="Anantharaman K."/>
            <person name="Lane K.R."/>
            <person name="Thomas B.C."/>
            <person name="Pan C."/>
            <person name="Northen T.R."/>
            <person name="Banfield J.F."/>
        </authorList>
    </citation>
    <scope>NUCLEOTIDE SEQUENCE [LARGE SCALE GENOMIC DNA]</scope>
    <source>
        <strain evidence="11">NP_6</strain>
    </source>
</reference>
<evidence type="ECO:0000256" key="2">
    <source>
        <dbReference type="ARBA" id="ARBA00022490"/>
    </source>
</evidence>
<accession>A0A537JM06</accession>
<dbReference type="GO" id="GO:0004125">
    <property type="term" value="F:L-seryl-tRNA(Sec) selenium transferase activity"/>
    <property type="evidence" value="ECO:0007669"/>
    <property type="project" value="UniProtKB-UniRule"/>
</dbReference>
<organism evidence="11 12">
    <name type="scientific">Candidatus Segetimicrobium genomatis</name>
    <dbReference type="NCBI Taxonomy" id="2569760"/>
    <lineage>
        <taxon>Bacteria</taxon>
        <taxon>Bacillati</taxon>
        <taxon>Candidatus Sysuimicrobiota</taxon>
        <taxon>Candidatus Sysuimicrobiia</taxon>
        <taxon>Candidatus Sysuimicrobiales</taxon>
        <taxon>Candidatus Segetimicrobiaceae</taxon>
        <taxon>Candidatus Segetimicrobium</taxon>
    </lineage>
</organism>
<protein>
    <recommendedName>
        <fullName evidence="8">L-seryl-tRNA(Sec) selenium transferase</fullName>
        <ecNumber evidence="8">2.9.1.1</ecNumber>
    </recommendedName>
    <alternativeName>
        <fullName evidence="8">Selenocysteine synthase</fullName>
        <shortName evidence="8">Sec synthase</shortName>
    </alternativeName>
    <alternativeName>
        <fullName evidence="8">Selenocysteinyl-tRNA(Sec) synthase</fullName>
    </alternativeName>
</protein>
<sequence>MEAWSAPCGGSKPKWGKRQAEVGAKVSGEGDGHGTAPAATLGGAPAPAARGGRGALRVSTGARGRLHPGGGGRRPGEAPGRARGGRRGRGRGALNATGIVLHTNLGRAPLCAAAREAVAAASGYAVLETDPETGTRTSRQRHVTALLRELTGAEAAIAVNNNAAAVLLSLTALARGREVIVSRGELVEIGGSFRIPDIMAASGSRLVEVGTTNKTYLHDYDAALTPDTALLVKVHRSNFAIRGFVHEVAPGELAALGQRAGVPVLFDMGSGALVDLAARGLPSEPTARAAVAGGVDVVTFSGDKLLGGPQAGLIVGREAIVGRIRSHPMARAVRIDKLDLAALEATLRVYRDPDRAWEAIPVLSMLGADPRALERAAHDLAARLRKQLPSTAIVEVRPTIAEAGGGALPGVELPSWGVAIRPTDAPVETWERSLRVARPPVFCRIADDRLIFDLRTLGSSDWPALEAVLKLAASGAGP</sequence>
<dbReference type="GO" id="GO:0005737">
    <property type="term" value="C:cytoplasm"/>
    <property type="evidence" value="ECO:0007669"/>
    <property type="project" value="UniProtKB-SubCell"/>
</dbReference>
<keyword evidence="6 8" id="KW-0711">Selenium</keyword>
<dbReference type="PANTHER" id="PTHR32328">
    <property type="entry name" value="L-SERYL-TRNA(SEC) SELENIUM TRANSFERASE"/>
    <property type="match status" value="1"/>
</dbReference>
<dbReference type="Proteomes" id="UP000318093">
    <property type="component" value="Unassembled WGS sequence"/>
</dbReference>
<dbReference type="InterPro" id="IPR015421">
    <property type="entry name" value="PyrdxlP-dep_Trfase_major"/>
</dbReference>
<evidence type="ECO:0000256" key="9">
    <source>
        <dbReference type="PIRSR" id="PIRSR618319-50"/>
    </source>
</evidence>
<evidence type="ECO:0000256" key="4">
    <source>
        <dbReference type="ARBA" id="ARBA00022898"/>
    </source>
</evidence>
<dbReference type="GO" id="GO:0001717">
    <property type="term" value="P:conversion of seryl-tRNAsec to selenocys-tRNAsec"/>
    <property type="evidence" value="ECO:0007669"/>
    <property type="project" value="UniProtKB-UniRule"/>
</dbReference>
<evidence type="ECO:0000256" key="5">
    <source>
        <dbReference type="ARBA" id="ARBA00022917"/>
    </source>
</evidence>
<keyword evidence="3 8" id="KW-0808">Transferase</keyword>
<feature type="compositionally biased region" description="Low complexity" evidence="10">
    <location>
        <begin position="34"/>
        <end position="63"/>
    </location>
</feature>
<dbReference type="InterPro" id="IPR018319">
    <property type="entry name" value="SelA-like"/>
</dbReference>
<keyword evidence="2 8" id="KW-0963">Cytoplasm</keyword>
<comment type="subcellular location">
    <subcellularLocation>
        <location evidence="8">Cytoplasm</location>
    </subcellularLocation>
</comment>
<dbReference type="PANTHER" id="PTHR32328:SF0">
    <property type="entry name" value="L-SERYL-TRNA(SEC) SELENIUM TRANSFERASE"/>
    <property type="match status" value="1"/>
</dbReference>
<evidence type="ECO:0000313" key="11">
    <source>
        <dbReference type="EMBL" id="TMI84579.1"/>
    </source>
</evidence>
<feature type="modified residue" description="N6-(pyridoxal phosphate)lysine" evidence="8 9">
    <location>
        <position position="304"/>
    </location>
</feature>
<dbReference type="Pfam" id="PF03841">
    <property type="entry name" value="SelA"/>
    <property type="match status" value="1"/>
</dbReference>
<keyword evidence="5 8" id="KW-0648">Protein biosynthesis</keyword>
<evidence type="ECO:0000256" key="3">
    <source>
        <dbReference type="ARBA" id="ARBA00022679"/>
    </source>
</evidence>
<keyword evidence="4 8" id="KW-0663">Pyridoxal phosphate</keyword>
<name>A0A537JM06_9BACT</name>
<dbReference type="AlphaFoldDB" id="A0A537JM06"/>
<dbReference type="SUPFAM" id="SSF53383">
    <property type="entry name" value="PLP-dependent transferases"/>
    <property type="match status" value="1"/>
</dbReference>
<evidence type="ECO:0000256" key="6">
    <source>
        <dbReference type="ARBA" id="ARBA00023266"/>
    </source>
</evidence>